<feature type="compositionally biased region" description="Polar residues" evidence="1">
    <location>
        <begin position="470"/>
        <end position="484"/>
    </location>
</feature>
<accession>A0AAE0JWL8</accession>
<feature type="compositionally biased region" description="Basic and acidic residues" evidence="1">
    <location>
        <begin position="280"/>
        <end position="289"/>
    </location>
</feature>
<keyword evidence="3" id="KW-1185">Reference proteome</keyword>
<name>A0AAE0JWL8_9PEZI</name>
<evidence type="ECO:0000313" key="3">
    <source>
        <dbReference type="Proteomes" id="UP001287356"/>
    </source>
</evidence>
<comment type="caution">
    <text evidence="2">The sequence shown here is derived from an EMBL/GenBank/DDBJ whole genome shotgun (WGS) entry which is preliminary data.</text>
</comment>
<feature type="compositionally biased region" description="Low complexity" evidence="1">
    <location>
        <begin position="321"/>
        <end position="333"/>
    </location>
</feature>
<dbReference type="Proteomes" id="UP001287356">
    <property type="component" value="Unassembled WGS sequence"/>
</dbReference>
<evidence type="ECO:0000256" key="1">
    <source>
        <dbReference type="SAM" id="MobiDB-lite"/>
    </source>
</evidence>
<sequence length="851" mass="93598">MDRPGTGNRGSSSSSRGSLLLAPGIATGEWDAIWTGSRAFGASTNGVQALDVDVDDMPLELDRLKPWLIFAARATSAAPAPAQPGTPGCRSLDDEPLTPRSALSFENRCELTCCQQLPFPTNTTTTTTTGAVQLHHHSSFLLTDGESRLDPQPDNKAGPNADTAPPDDCLPPFYTFFISPSTSTSSLSSSIWSSGPSSSCASRETQPAAMPGPTFEAPAYGVFAPSPTGYLSNTSSAVDDDGVTTAGSAQRRPHSSRSRRSSRSANPLFTRWARRHQQHQHHDFHDRHNGYLQEPNGSDHSSPESQPGSGSSPGVKRPVLSRSSSTQKRQSQTGAVPQMTRQEFEALPLAIQRKYFSTLERLRFAQESGLVDGISQHYDDISRFRRRKSRRDRSVSEHIHRQSPPESDFSVSDLSPSYVGLPGARQKEYSRDKQVVLARRLRASVILDAADEAIYKLNRRASRHLAPSVDTYSTPPSPRPNSMDSHVAAMKSRPAQPNSRDVPQSFYESFRWLEEEEDLDLRLFLDDYHANLREGMPSPTEKPRPSFRRHLSISKIPFSRNSVSMSRPGTKDTTSPTSPTHSPSGSASNPFGQTKRKSRALSLITPKHSPQESITAFDPAAAHYQDPEARLKLRVYLASPQKFDEAIEFGFPSTDMFSGAPVPNDGGASQQRQERHKWTESSPNMRSFLADDDDDEDDDKLSLHSDQLSVADPDSPTTPHTLENKPTGLRHLRMVSADPAFLKDSSNRAPEVGGYAQAPASSREMTLRMTLTRPDLRANDDQIYGWQQKTGHPGNGRSMTGTAQGLENNGVYGDGIPKESLEKAPAGMDHWAMNATDKGVMKRIWNRMRRS</sequence>
<feature type="region of interest" description="Disordered" evidence="1">
    <location>
        <begin position="144"/>
        <end position="166"/>
    </location>
</feature>
<feature type="compositionally biased region" description="Acidic residues" evidence="1">
    <location>
        <begin position="690"/>
        <end position="699"/>
    </location>
</feature>
<reference evidence="2" key="1">
    <citation type="journal article" date="2023" name="Mol. Phylogenet. Evol.">
        <title>Genome-scale phylogeny and comparative genomics of the fungal order Sordariales.</title>
        <authorList>
            <person name="Hensen N."/>
            <person name="Bonometti L."/>
            <person name="Westerberg I."/>
            <person name="Brannstrom I.O."/>
            <person name="Guillou S."/>
            <person name="Cros-Aarteil S."/>
            <person name="Calhoun S."/>
            <person name="Haridas S."/>
            <person name="Kuo A."/>
            <person name="Mondo S."/>
            <person name="Pangilinan J."/>
            <person name="Riley R."/>
            <person name="LaButti K."/>
            <person name="Andreopoulos B."/>
            <person name="Lipzen A."/>
            <person name="Chen C."/>
            <person name="Yan M."/>
            <person name="Daum C."/>
            <person name="Ng V."/>
            <person name="Clum A."/>
            <person name="Steindorff A."/>
            <person name="Ohm R.A."/>
            <person name="Martin F."/>
            <person name="Silar P."/>
            <person name="Natvig D.O."/>
            <person name="Lalanne C."/>
            <person name="Gautier V."/>
            <person name="Ament-Velasquez S.L."/>
            <person name="Kruys A."/>
            <person name="Hutchinson M.I."/>
            <person name="Powell A.J."/>
            <person name="Barry K."/>
            <person name="Miller A.N."/>
            <person name="Grigoriev I.V."/>
            <person name="Debuchy R."/>
            <person name="Gladieux P."/>
            <person name="Hiltunen Thoren M."/>
            <person name="Johannesson H."/>
        </authorList>
    </citation>
    <scope>NUCLEOTIDE SEQUENCE</scope>
    <source>
        <strain evidence="2">CBS 958.72</strain>
    </source>
</reference>
<feature type="region of interest" description="Disordered" evidence="1">
    <location>
        <begin position="233"/>
        <end position="340"/>
    </location>
</feature>
<feature type="compositionally biased region" description="Low complexity" evidence="1">
    <location>
        <begin position="571"/>
        <end position="586"/>
    </location>
</feature>
<feature type="region of interest" description="Disordered" evidence="1">
    <location>
        <begin position="789"/>
        <end position="818"/>
    </location>
</feature>
<proteinExistence type="predicted"/>
<dbReference type="EMBL" id="JAULSN010000009">
    <property type="protein sequence ID" value="KAK3365290.1"/>
    <property type="molecule type" value="Genomic_DNA"/>
</dbReference>
<feature type="region of interest" description="Disordered" evidence="1">
    <location>
        <begin position="466"/>
        <end position="502"/>
    </location>
</feature>
<feature type="region of interest" description="Disordered" evidence="1">
    <location>
        <begin position="657"/>
        <end position="727"/>
    </location>
</feature>
<feature type="compositionally biased region" description="Polar residues" evidence="1">
    <location>
        <begin position="797"/>
        <end position="807"/>
    </location>
</feature>
<reference evidence="2" key="2">
    <citation type="submission" date="2023-06" db="EMBL/GenBank/DDBJ databases">
        <authorList>
            <consortium name="Lawrence Berkeley National Laboratory"/>
            <person name="Haridas S."/>
            <person name="Hensen N."/>
            <person name="Bonometti L."/>
            <person name="Westerberg I."/>
            <person name="Brannstrom I.O."/>
            <person name="Guillou S."/>
            <person name="Cros-Aarteil S."/>
            <person name="Calhoun S."/>
            <person name="Kuo A."/>
            <person name="Mondo S."/>
            <person name="Pangilinan J."/>
            <person name="Riley R."/>
            <person name="Labutti K."/>
            <person name="Andreopoulos B."/>
            <person name="Lipzen A."/>
            <person name="Chen C."/>
            <person name="Yanf M."/>
            <person name="Daum C."/>
            <person name="Ng V."/>
            <person name="Clum A."/>
            <person name="Steindorff A."/>
            <person name="Ohm R."/>
            <person name="Martin F."/>
            <person name="Silar P."/>
            <person name="Natvig D."/>
            <person name="Lalanne C."/>
            <person name="Gautier V."/>
            <person name="Ament-Velasquez S.L."/>
            <person name="Kruys A."/>
            <person name="Hutchinson M.I."/>
            <person name="Powell A.J."/>
            <person name="Barry K."/>
            <person name="Miller A.N."/>
            <person name="Grigoriev I.V."/>
            <person name="Debuchy R."/>
            <person name="Gladieux P."/>
            <person name="Thoren M.H."/>
            <person name="Johannesson H."/>
        </authorList>
    </citation>
    <scope>NUCLEOTIDE SEQUENCE</scope>
    <source>
        <strain evidence="2">CBS 958.72</strain>
    </source>
</reference>
<feature type="region of interest" description="Disordered" evidence="1">
    <location>
        <begin position="558"/>
        <end position="600"/>
    </location>
</feature>
<organism evidence="2 3">
    <name type="scientific">Lasiosphaeria ovina</name>
    <dbReference type="NCBI Taxonomy" id="92902"/>
    <lineage>
        <taxon>Eukaryota</taxon>
        <taxon>Fungi</taxon>
        <taxon>Dikarya</taxon>
        <taxon>Ascomycota</taxon>
        <taxon>Pezizomycotina</taxon>
        <taxon>Sordariomycetes</taxon>
        <taxon>Sordariomycetidae</taxon>
        <taxon>Sordariales</taxon>
        <taxon>Lasiosphaeriaceae</taxon>
        <taxon>Lasiosphaeria</taxon>
    </lineage>
</organism>
<gene>
    <name evidence="2" type="ORF">B0T24DRAFT_431158</name>
</gene>
<feature type="compositionally biased region" description="Low complexity" evidence="1">
    <location>
        <begin position="303"/>
        <end position="314"/>
    </location>
</feature>
<protein>
    <recommendedName>
        <fullName evidence="4">Mucin</fullName>
    </recommendedName>
</protein>
<feature type="region of interest" description="Disordered" evidence="1">
    <location>
        <begin position="385"/>
        <end position="414"/>
    </location>
</feature>
<dbReference type="AlphaFoldDB" id="A0AAE0JWL8"/>
<feature type="compositionally biased region" description="Basic residues" evidence="1">
    <location>
        <begin position="251"/>
        <end position="262"/>
    </location>
</feature>
<evidence type="ECO:0008006" key="4">
    <source>
        <dbReference type="Google" id="ProtNLM"/>
    </source>
</evidence>
<evidence type="ECO:0000313" key="2">
    <source>
        <dbReference type="EMBL" id="KAK3365290.1"/>
    </source>
</evidence>